<protein>
    <submittedName>
        <fullName evidence="1">Uncharacterized protein</fullName>
    </submittedName>
</protein>
<organism evidence="1 2">
    <name type="scientific">Clostridium tagluense</name>
    <dbReference type="NCBI Taxonomy" id="360422"/>
    <lineage>
        <taxon>Bacteria</taxon>
        <taxon>Bacillati</taxon>
        <taxon>Bacillota</taxon>
        <taxon>Clostridia</taxon>
        <taxon>Eubacteriales</taxon>
        <taxon>Clostridiaceae</taxon>
        <taxon>Clostridium</taxon>
    </lineage>
</organism>
<dbReference type="EMBL" id="BHYK01000029">
    <property type="protein sequence ID" value="GCD12225.1"/>
    <property type="molecule type" value="Genomic_DNA"/>
</dbReference>
<proteinExistence type="predicted"/>
<dbReference type="Proteomes" id="UP000287872">
    <property type="component" value="Unassembled WGS sequence"/>
</dbReference>
<accession>A0A401URR9</accession>
<reference evidence="1 2" key="1">
    <citation type="submission" date="2018-11" db="EMBL/GenBank/DDBJ databases">
        <title>Genome sequencing and assembly of Clostridium tagluense strain A121.</title>
        <authorList>
            <person name="Murakami T."/>
            <person name="Segawa T."/>
            <person name="Shcherbakova V.A."/>
            <person name="Mori H."/>
            <person name="Yoshimura Y."/>
        </authorList>
    </citation>
    <scope>NUCLEOTIDE SEQUENCE [LARGE SCALE GENOMIC DNA]</scope>
    <source>
        <strain evidence="1 2">A121</strain>
    </source>
</reference>
<dbReference type="AlphaFoldDB" id="A0A401URR9"/>
<evidence type="ECO:0000313" key="1">
    <source>
        <dbReference type="EMBL" id="GCD12225.1"/>
    </source>
</evidence>
<comment type="caution">
    <text evidence="1">The sequence shown here is derived from an EMBL/GenBank/DDBJ whole genome shotgun (WGS) entry which is preliminary data.</text>
</comment>
<gene>
    <name evidence="1" type="ORF">Ctaglu_38480</name>
</gene>
<keyword evidence="2" id="KW-1185">Reference proteome</keyword>
<evidence type="ECO:0000313" key="2">
    <source>
        <dbReference type="Proteomes" id="UP000287872"/>
    </source>
</evidence>
<name>A0A401URR9_9CLOT</name>
<sequence length="75" mass="8835">MVDNGTWESESNRSGAVKWLILRMKVQNEPIDRKVFAKYGLSMFLGKYYRDNTARSIIIHICSIQPRSTPYRHFL</sequence>